<keyword evidence="5 12" id="KW-0547">Nucleotide-binding</keyword>
<evidence type="ECO:0000256" key="4">
    <source>
        <dbReference type="ARBA" id="ARBA00022475"/>
    </source>
</evidence>
<feature type="domain" description="ATP synthase alpha subunit C-terminal" evidence="14">
    <location>
        <begin position="382"/>
        <end position="507"/>
    </location>
</feature>
<dbReference type="FunFam" id="3.40.50.300:FF:000002">
    <property type="entry name" value="ATP synthase subunit alpha"/>
    <property type="match status" value="1"/>
</dbReference>
<comment type="function">
    <text evidence="12">Produces ATP from ADP in the presence of a proton gradient across the membrane. The alpha chain is a regulatory subunit.</text>
</comment>
<dbReference type="GO" id="GO:0046933">
    <property type="term" value="F:proton-transporting ATP synthase activity, rotational mechanism"/>
    <property type="evidence" value="ECO:0007669"/>
    <property type="project" value="UniProtKB-UniRule"/>
</dbReference>
<evidence type="ECO:0000256" key="1">
    <source>
        <dbReference type="ARBA" id="ARBA00004370"/>
    </source>
</evidence>
<dbReference type="FunFam" id="1.20.150.20:FF:000001">
    <property type="entry name" value="ATP synthase subunit alpha"/>
    <property type="match status" value="1"/>
</dbReference>
<dbReference type="CDD" id="cd01132">
    <property type="entry name" value="F1-ATPase_alpha_CD"/>
    <property type="match status" value="1"/>
</dbReference>
<dbReference type="Gene3D" id="1.20.150.20">
    <property type="entry name" value="ATP synthase alpha/beta chain, C-terminal domain"/>
    <property type="match status" value="1"/>
</dbReference>
<evidence type="ECO:0000256" key="10">
    <source>
        <dbReference type="ARBA" id="ARBA00023196"/>
    </source>
</evidence>
<evidence type="ECO:0000256" key="3">
    <source>
        <dbReference type="ARBA" id="ARBA00022448"/>
    </source>
</evidence>
<dbReference type="InterPro" id="IPR000194">
    <property type="entry name" value="ATPase_F1/V1/A1_a/bsu_nucl-bd"/>
</dbReference>
<dbReference type="CDD" id="cd18116">
    <property type="entry name" value="ATP-synt_F1_alpha_N"/>
    <property type="match status" value="1"/>
</dbReference>
<dbReference type="InterPro" id="IPR036121">
    <property type="entry name" value="ATPase_F1/V1/A1_a/bsu_N_sf"/>
</dbReference>
<dbReference type="EC" id="7.1.2.2" evidence="12"/>
<dbReference type="EMBL" id="CP009245">
    <property type="protein sequence ID" value="APT84560.1"/>
    <property type="molecule type" value="Genomic_DNA"/>
</dbReference>
<dbReference type="NCBIfam" id="TIGR00962">
    <property type="entry name" value="atpA"/>
    <property type="match status" value="1"/>
</dbReference>
<evidence type="ECO:0000256" key="9">
    <source>
        <dbReference type="ARBA" id="ARBA00023136"/>
    </source>
</evidence>
<dbReference type="NCBIfam" id="NF009884">
    <property type="entry name" value="PRK13343.1"/>
    <property type="match status" value="1"/>
</dbReference>
<protein>
    <recommendedName>
        <fullName evidence="12">ATP synthase subunit alpha</fullName>
        <ecNumber evidence="12">7.1.2.2</ecNumber>
    </recommendedName>
    <alternativeName>
        <fullName evidence="12">ATP synthase F1 sector subunit alpha</fullName>
    </alternativeName>
    <alternativeName>
        <fullName evidence="12">F-ATPase subunit alpha</fullName>
    </alternativeName>
</protein>
<feature type="domain" description="ATPase F1/V1/A1 complex alpha/beta subunit N-terminal" evidence="15">
    <location>
        <begin position="29"/>
        <end position="95"/>
    </location>
</feature>
<accession>A0A1L7CFB0</accession>
<dbReference type="InterPro" id="IPR038376">
    <property type="entry name" value="ATP_synth_asu_C_sf"/>
</dbReference>
<evidence type="ECO:0000259" key="15">
    <source>
        <dbReference type="Pfam" id="PF02874"/>
    </source>
</evidence>
<comment type="subcellular location">
    <subcellularLocation>
        <location evidence="12">Cell membrane</location>
        <topology evidence="12">Peripheral membrane protein</topology>
    </subcellularLocation>
    <subcellularLocation>
        <location evidence="1">Membrane</location>
    </subcellularLocation>
</comment>
<feature type="site" description="Required for activity" evidence="12">
    <location>
        <position position="373"/>
    </location>
</feature>
<dbReference type="SUPFAM" id="SSF50615">
    <property type="entry name" value="N-terminal domain of alpha and beta subunits of F1 ATP synthase"/>
    <property type="match status" value="1"/>
</dbReference>
<dbReference type="RefSeq" id="WP_075725801.1">
    <property type="nucleotide sequence ID" value="NZ_CP009245.1"/>
</dbReference>
<reference evidence="16 17" key="1">
    <citation type="submission" date="2014-08" db="EMBL/GenBank/DDBJ databases">
        <title>Complete genome sequence of Corynebacterium aquilae S-613T(T) (=DSM 44791(T)), isolated from the choana of a healthy golden eagle.</title>
        <authorList>
            <person name="Ruckert C."/>
            <person name="Albersmeier A."/>
            <person name="Winkler A."/>
            <person name="Kalinowski J."/>
        </authorList>
    </citation>
    <scope>NUCLEOTIDE SEQUENCE [LARGE SCALE GENOMIC DNA]</scope>
    <source>
        <strain evidence="16 17">S-613</strain>
    </source>
</reference>
<evidence type="ECO:0000256" key="12">
    <source>
        <dbReference type="HAMAP-Rule" id="MF_01346"/>
    </source>
</evidence>
<dbReference type="InterPro" id="IPR004100">
    <property type="entry name" value="ATPase_F1/V1/A1_a/bsu_N"/>
</dbReference>
<evidence type="ECO:0000256" key="5">
    <source>
        <dbReference type="ARBA" id="ARBA00022741"/>
    </source>
</evidence>
<keyword evidence="9 12" id="KW-0472">Membrane</keyword>
<gene>
    <name evidence="12" type="primary">atpA</name>
    <name evidence="16" type="ORF">CAQU_05225</name>
</gene>
<dbReference type="HAMAP" id="MF_01346">
    <property type="entry name" value="ATP_synth_alpha_bact"/>
    <property type="match status" value="1"/>
</dbReference>
<keyword evidence="10 12" id="KW-0139">CF(1)</keyword>
<evidence type="ECO:0000256" key="7">
    <source>
        <dbReference type="ARBA" id="ARBA00022967"/>
    </source>
</evidence>
<dbReference type="AlphaFoldDB" id="A0A1L7CFB0"/>
<proteinExistence type="inferred from homology"/>
<evidence type="ECO:0000256" key="8">
    <source>
        <dbReference type="ARBA" id="ARBA00023065"/>
    </source>
</evidence>
<dbReference type="InterPro" id="IPR027417">
    <property type="entry name" value="P-loop_NTPase"/>
</dbReference>
<dbReference type="Proteomes" id="UP000185478">
    <property type="component" value="Chromosome"/>
</dbReference>
<keyword evidence="6 12" id="KW-0067">ATP-binding</keyword>
<evidence type="ECO:0000259" key="14">
    <source>
        <dbReference type="Pfam" id="PF00306"/>
    </source>
</evidence>
<evidence type="ECO:0000313" key="16">
    <source>
        <dbReference type="EMBL" id="APT84560.1"/>
    </source>
</evidence>
<dbReference type="GO" id="GO:0005886">
    <property type="term" value="C:plasma membrane"/>
    <property type="evidence" value="ECO:0007669"/>
    <property type="project" value="UniProtKB-SubCell"/>
</dbReference>
<keyword evidence="11 12" id="KW-0066">ATP synthesis</keyword>
<dbReference type="GO" id="GO:0045259">
    <property type="term" value="C:proton-transporting ATP synthase complex"/>
    <property type="evidence" value="ECO:0007669"/>
    <property type="project" value="UniProtKB-KW"/>
</dbReference>
<evidence type="ECO:0000259" key="13">
    <source>
        <dbReference type="Pfam" id="PF00006"/>
    </source>
</evidence>
<dbReference type="Pfam" id="PF02874">
    <property type="entry name" value="ATP-synt_ab_N"/>
    <property type="match status" value="1"/>
</dbReference>
<keyword evidence="4 12" id="KW-1003">Cell membrane</keyword>
<dbReference type="PROSITE" id="PS00152">
    <property type="entry name" value="ATPASE_ALPHA_BETA"/>
    <property type="match status" value="1"/>
</dbReference>
<dbReference type="Gene3D" id="3.40.50.300">
    <property type="entry name" value="P-loop containing nucleotide triphosphate hydrolases"/>
    <property type="match status" value="1"/>
</dbReference>
<dbReference type="OrthoDB" id="9803053at2"/>
<dbReference type="KEGG" id="caqu:CAQU_05225"/>
<comment type="similarity">
    <text evidence="2 12">Belongs to the ATPase alpha/beta chains family.</text>
</comment>
<dbReference type="PANTHER" id="PTHR48082">
    <property type="entry name" value="ATP SYNTHASE SUBUNIT ALPHA, MITOCHONDRIAL"/>
    <property type="match status" value="1"/>
</dbReference>
<keyword evidence="8 12" id="KW-0406">Ion transport</keyword>
<dbReference type="SUPFAM" id="SSF47917">
    <property type="entry name" value="C-terminal domain of alpha and beta subunits of F1 ATP synthase"/>
    <property type="match status" value="1"/>
</dbReference>
<evidence type="ECO:0000256" key="6">
    <source>
        <dbReference type="ARBA" id="ARBA00022840"/>
    </source>
</evidence>
<dbReference type="Pfam" id="PF00006">
    <property type="entry name" value="ATP-synt_ab"/>
    <property type="match status" value="1"/>
</dbReference>
<evidence type="ECO:0000256" key="2">
    <source>
        <dbReference type="ARBA" id="ARBA00008936"/>
    </source>
</evidence>
<dbReference type="InterPro" id="IPR023366">
    <property type="entry name" value="ATP_synth_asu-like_sf"/>
</dbReference>
<keyword evidence="7 12" id="KW-1278">Translocase</keyword>
<feature type="binding site" evidence="12">
    <location>
        <begin position="172"/>
        <end position="179"/>
    </location>
    <ligand>
        <name>ATP</name>
        <dbReference type="ChEBI" id="CHEBI:30616"/>
    </ligand>
</feature>
<evidence type="ECO:0000256" key="11">
    <source>
        <dbReference type="ARBA" id="ARBA00023310"/>
    </source>
</evidence>
<organism evidence="16 17">
    <name type="scientific">Corynebacterium aquilae DSM 44791</name>
    <dbReference type="NCBI Taxonomy" id="1431546"/>
    <lineage>
        <taxon>Bacteria</taxon>
        <taxon>Bacillati</taxon>
        <taxon>Actinomycetota</taxon>
        <taxon>Actinomycetes</taxon>
        <taxon>Mycobacteriales</taxon>
        <taxon>Corynebacteriaceae</taxon>
        <taxon>Corynebacterium</taxon>
    </lineage>
</organism>
<dbReference type="InterPro" id="IPR005294">
    <property type="entry name" value="ATP_synth_F1_asu"/>
</dbReference>
<dbReference type="InterPro" id="IPR000793">
    <property type="entry name" value="ATP_synth_asu_C"/>
</dbReference>
<evidence type="ECO:0000313" key="17">
    <source>
        <dbReference type="Proteomes" id="UP000185478"/>
    </source>
</evidence>
<keyword evidence="3 12" id="KW-0813">Transport</keyword>
<dbReference type="InterPro" id="IPR033732">
    <property type="entry name" value="ATP_synth_F1_a_nt-bd_dom"/>
</dbReference>
<dbReference type="GO" id="GO:0043531">
    <property type="term" value="F:ADP binding"/>
    <property type="evidence" value="ECO:0007669"/>
    <property type="project" value="TreeGrafter"/>
</dbReference>
<dbReference type="CDD" id="cd18113">
    <property type="entry name" value="ATP-synt_F1_alpha_C"/>
    <property type="match status" value="1"/>
</dbReference>
<dbReference type="InterPro" id="IPR020003">
    <property type="entry name" value="ATPase_a/bsu_AS"/>
</dbReference>
<dbReference type="SUPFAM" id="SSF52540">
    <property type="entry name" value="P-loop containing nucleoside triphosphate hydrolases"/>
    <property type="match status" value="1"/>
</dbReference>
<dbReference type="Pfam" id="PF00306">
    <property type="entry name" value="ATP-synt_ab_C"/>
    <property type="match status" value="1"/>
</dbReference>
<dbReference type="Gene3D" id="2.40.30.20">
    <property type="match status" value="1"/>
</dbReference>
<dbReference type="STRING" id="1431546.CAQU_05225"/>
<keyword evidence="17" id="KW-1185">Reference proteome</keyword>
<name>A0A1L7CFB0_9CORY</name>
<dbReference type="GO" id="GO:0005524">
    <property type="term" value="F:ATP binding"/>
    <property type="evidence" value="ECO:0007669"/>
    <property type="project" value="UniProtKB-UniRule"/>
</dbReference>
<keyword evidence="12" id="KW-0375">Hydrogen ion transport</keyword>
<sequence>MAELTISSDEIRSAIANYTSSYSPEASREEVGVVISAADGIAQVSGLPSVMANELLEFPGGVIGVAQNLDTDKIGVVVLGNYETLKEGDEVKRTGEVLSIPVGDAFLGRVINPLGQPIDGLGEIQAEEDRVLELQAPSVLQRQPVEEPLQTGIKAIDAMTPIGRGQRQLIIGDRKTGKTAVCLDTILNQKANWESGDKNKQVRCIYVAIGQKGSTIAAVRKTLEEHGALEYTTIVAAPASDSAGFKWLAPFAGAALGQHWMYNGNHVLVIYDDLTKQAEAYRAISLLLRRPPGREAYPGDVFYLHSRLLERAAKLSDDMGAGSMTALPIIETKANDVSAFIPTNVISITDGQVFLESDLFNQGVRPAINVGVSVSRVGGAAQTKGMKKVSGSLRLDLAAYRDLEAFAAFASDLDPASKAQLQRGQRLVELLKQPENSPMSVEDQMVSIYLAGEGEMDTVPVEDVRRFEAELHEYLHANAAGIYEQINGGAAFSDDSKAELIAATNAFKRTFVTTDGTPVINDPEVEALSEEELKKNQITVSRKAAKK</sequence>
<comment type="catalytic activity">
    <reaction evidence="12">
        <text>ATP + H2O + 4 H(+)(in) = ADP + phosphate + 5 H(+)(out)</text>
        <dbReference type="Rhea" id="RHEA:57720"/>
        <dbReference type="ChEBI" id="CHEBI:15377"/>
        <dbReference type="ChEBI" id="CHEBI:15378"/>
        <dbReference type="ChEBI" id="CHEBI:30616"/>
        <dbReference type="ChEBI" id="CHEBI:43474"/>
        <dbReference type="ChEBI" id="CHEBI:456216"/>
        <dbReference type="EC" id="7.1.2.2"/>
    </reaction>
</comment>
<dbReference type="PANTHER" id="PTHR48082:SF2">
    <property type="entry name" value="ATP SYNTHASE SUBUNIT ALPHA, MITOCHONDRIAL"/>
    <property type="match status" value="1"/>
</dbReference>
<feature type="domain" description="ATPase F1/V1/A1 complex alpha/beta subunit nucleotide-binding" evidence="13">
    <location>
        <begin position="152"/>
        <end position="375"/>
    </location>
</feature>